<proteinExistence type="predicted"/>
<evidence type="ECO:0000313" key="1">
    <source>
        <dbReference type="EMBL" id="ETV96602.1"/>
    </source>
</evidence>
<dbReference type="RefSeq" id="XP_008874865.1">
    <property type="nucleotide sequence ID" value="XM_008876643.1"/>
</dbReference>
<organism evidence="1">
    <name type="scientific">Aphanomyces invadans</name>
    <dbReference type="NCBI Taxonomy" id="157072"/>
    <lineage>
        <taxon>Eukaryota</taxon>
        <taxon>Sar</taxon>
        <taxon>Stramenopiles</taxon>
        <taxon>Oomycota</taxon>
        <taxon>Saprolegniomycetes</taxon>
        <taxon>Saprolegniales</taxon>
        <taxon>Verrucalvaceae</taxon>
        <taxon>Aphanomyces</taxon>
    </lineage>
</organism>
<dbReference type="EMBL" id="KI913976">
    <property type="protein sequence ID" value="ETV96602.1"/>
    <property type="molecule type" value="Genomic_DNA"/>
</dbReference>
<accession>A0A024TTE7</accession>
<name>A0A024TTE7_9STRA</name>
<reference evidence="1" key="1">
    <citation type="submission" date="2013-12" db="EMBL/GenBank/DDBJ databases">
        <title>The Genome Sequence of Aphanomyces invadans NJM9701.</title>
        <authorList>
            <consortium name="The Broad Institute Genomics Platform"/>
            <person name="Russ C."/>
            <person name="Tyler B."/>
            <person name="van West P."/>
            <person name="Dieguez-Uribeondo J."/>
            <person name="Young S.K."/>
            <person name="Zeng Q."/>
            <person name="Gargeya S."/>
            <person name="Fitzgerald M."/>
            <person name="Abouelleil A."/>
            <person name="Alvarado L."/>
            <person name="Chapman S.B."/>
            <person name="Gainer-Dewar J."/>
            <person name="Goldberg J."/>
            <person name="Griggs A."/>
            <person name="Gujja S."/>
            <person name="Hansen M."/>
            <person name="Howarth C."/>
            <person name="Imamovic A."/>
            <person name="Ireland A."/>
            <person name="Larimer J."/>
            <person name="McCowan C."/>
            <person name="Murphy C."/>
            <person name="Pearson M."/>
            <person name="Poon T.W."/>
            <person name="Priest M."/>
            <person name="Roberts A."/>
            <person name="Saif S."/>
            <person name="Shea T."/>
            <person name="Sykes S."/>
            <person name="Wortman J."/>
            <person name="Nusbaum C."/>
            <person name="Birren B."/>
        </authorList>
    </citation>
    <scope>NUCLEOTIDE SEQUENCE [LARGE SCALE GENOMIC DNA]</scope>
    <source>
        <strain evidence="1">NJM9701</strain>
    </source>
</reference>
<gene>
    <name evidence="1" type="ORF">H310_10305</name>
</gene>
<dbReference type="GeneID" id="20087355"/>
<dbReference type="AlphaFoldDB" id="A0A024TTE7"/>
<dbReference type="VEuPathDB" id="FungiDB:H310_10305"/>
<sequence length="128" mass="14072">MQLGHNRRFIVRGTPRPVPLRIASKSQRLHELRSSFCTLQRVGTFRRAHRSFKPSDTFRVLELVAVPQCDSLASSANEACGPGQVDCAVHIFRTRSLNGASTARGESVVVLAFKTFLHAADAACHVDT</sequence>
<protein>
    <submittedName>
        <fullName evidence="1">Uncharacterized protein</fullName>
    </submittedName>
</protein>